<keyword evidence="3" id="KW-1185">Reference proteome</keyword>
<dbReference type="EMBL" id="QKXF01000229">
    <property type="protein sequence ID" value="RQM13880.1"/>
    <property type="molecule type" value="Genomic_DNA"/>
</dbReference>
<dbReference type="Proteomes" id="UP000286097">
    <property type="component" value="Unassembled WGS sequence"/>
</dbReference>
<evidence type="ECO:0000313" key="4">
    <source>
        <dbReference type="Proteomes" id="UP000286097"/>
    </source>
</evidence>
<name>A0A3M6VG23_9STRA</name>
<reference evidence="3 4" key="1">
    <citation type="submission" date="2018-06" db="EMBL/GenBank/DDBJ databases">
        <title>Comparative genomics of downy mildews reveals potential adaptations to biotrophy.</title>
        <authorList>
            <person name="Fletcher K."/>
            <person name="Klosterman S.J."/>
            <person name="Derevnina L."/>
            <person name="Martin F."/>
            <person name="Koike S."/>
            <person name="Reyes Chin-Wo S."/>
            <person name="Mou B."/>
            <person name="Michelmore R."/>
        </authorList>
    </citation>
    <scope>NUCLEOTIDE SEQUENCE [LARGE SCALE GENOMIC DNA]</scope>
    <source>
        <strain evidence="2 4">R13</strain>
        <strain evidence="1 3">R14</strain>
    </source>
</reference>
<dbReference type="Proteomes" id="UP000282087">
    <property type="component" value="Unassembled WGS sequence"/>
</dbReference>
<dbReference type="AlphaFoldDB" id="A0A3M6VG23"/>
<proteinExistence type="predicted"/>
<evidence type="ECO:0000313" key="1">
    <source>
        <dbReference type="EMBL" id="RMX65958.1"/>
    </source>
</evidence>
<evidence type="ECO:0000313" key="2">
    <source>
        <dbReference type="EMBL" id="RQM13880.1"/>
    </source>
</evidence>
<gene>
    <name evidence="2" type="ORF">DD237_007842</name>
    <name evidence="1" type="ORF">DD238_007089</name>
</gene>
<organism evidence="1 3">
    <name type="scientific">Peronospora effusa</name>
    <dbReference type="NCBI Taxonomy" id="542832"/>
    <lineage>
        <taxon>Eukaryota</taxon>
        <taxon>Sar</taxon>
        <taxon>Stramenopiles</taxon>
        <taxon>Oomycota</taxon>
        <taxon>Peronosporomycetes</taxon>
        <taxon>Peronosporales</taxon>
        <taxon>Peronosporaceae</taxon>
        <taxon>Peronospora</taxon>
    </lineage>
</organism>
<sequence length="86" mass="9141">MEMVALRSSISSAQADTLVDLAPALMTDEVNAMDKMGMSAILLVESRMVMLTQVMAARAGRAAVSNIQNAAGRMTRCRITQGNTGH</sequence>
<comment type="caution">
    <text evidence="1">The sequence shown here is derived from an EMBL/GenBank/DDBJ whole genome shotgun (WGS) entry which is preliminary data.</text>
</comment>
<accession>A0A3M6VG23</accession>
<dbReference type="EMBL" id="QLLG01000222">
    <property type="protein sequence ID" value="RMX65958.1"/>
    <property type="molecule type" value="Genomic_DNA"/>
</dbReference>
<dbReference type="VEuPathDB" id="FungiDB:DD237_007842"/>
<protein>
    <submittedName>
        <fullName evidence="1">Uncharacterized protein</fullName>
    </submittedName>
</protein>
<evidence type="ECO:0000313" key="3">
    <source>
        <dbReference type="Proteomes" id="UP000282087"/>
    </source>
</evidence>